<comment type="caution">
    <text evidence="2">The sequence shown here is derived from an EMBL/GenBank/DDBJ whole genome shotgun (WGS) entry which is preliminary data.</text>
</comment>
<keyword evidence="3" id="KW-1185">Reference proteome</keyword>
<evidence type="ECO:0008006" key="4">
    <source>
        <dbReference type="Google" id="ProtNLM"/>
    </source>
</evidence>
<evidence type="ECO:0000256" key="1">
    <source>
        <dbReference type="SAM" id="MobiDB-lite"/>
    </source>
</evidence>
<dbReference type="Proteomes" id="UP000031967">
    <property type="component" value="Unassembled WGS sequence"/>
</dbReference>
<name>A0ABR5A3X7_9BACL</name>
<feature type="region of interest" description="Disordered" evidence="1">
    <location>
        <begin position="252"/>
        <end position="271"/>
    </location>
</feature>
<gene>
    <name evidence="2" type="ORF">SD70_31970</name>
</gene>
<accession>A0ABR5A3X7</accession>
<reference evidence="2 3" key="1">
    <citation type="submission" date="2014-12" db="EMBL/GenBank/DDBJ databases">
        <title>Draft genome sequence of Paenibacillus kamchatkensis strain B-2647.</title>
        <authorList>
            <person name="Karlyshev A.V."/>
            <person name="Kudryashova E.B."/>
        </authorList>
    </citation>
    <scope>NUCLEOTIDE SEQUENCE [LARGE SCALE GENOMIC DNA]</scope>
    <source>
        <strain evidence="2 3">VKM B-2647</strain>
    </source>
</reference>
<protein>
    <recommendedName>
        <fullName evidence="4">Replication protein</fullName>
    </recommendedName>
</protein>
<evidence type="ECO:0000313" key="2">
    <source>
        <dbReference type="EMBL" id="KIL35734.1"/>
    </source>
</evidence>
<evidence type="ECO:0000313" key="3">
    <source>
        <dbReference type="Proteomes" id="UP000031967"/>
    </source>
</evidence>
<proteinExistence type="predicted"/>
<organism evidence="2 3">
    <name type="scientific">Gordoniibacillus kamchatkensis</name>
    <dbReference type="NCBI Taxonomy" id="1590651"/>
    <lineage>
        <taxon>Bacteria</taxon>
        <taxon>Bacillati</taxon>
        <taxon>Bacillota</taxon>
        <taxon>Bacilli</taxon>
        <taxon>Bacillales</taxon>
        <taxon>Paenibacillaceae</taxon>
        <taxon>Gordoniibacillus</taxon>
    </lineage>
</organism>
<feature type="compositionally biased region" description="Basic and acidic residues" evidence="1">
    <location>
        <begin position="252"/>
        <end position="261"/>
    </location>
</feature>
<dbReference type="EMBL" id="JXAK01000118">
    <property type="protein sequence ID" value="KIL35734.1"/>
    <property type="molecule type" value="Genomic_DNA"/>
</dbReference>
<sequence length="271" mass="31199">MSAIWGLDQRAERGNFTFSNMEPMQKLTAEVDATQLGYLFVLQTFIDYDTNILVIGRDRRPMTREDIQKALNVNRNTLGAFLSEMERYSVVMKDVDGRYIVNDTYIFRGRLGNGNPRVVKTYDMVARNLYEVTQSTRKVKQLGYLVKTLPYLHMYNNVICANPFEPDPELIQAFDKGQVAELFGVTEKSVYSLIRNMQFGDEVVFAEITRGQQHFYMVNPYICSRSDVGQGIKSLFKIARQPWYRKQAAKKAKESTKEIHSHSLCSSKGTH</sequence>